<proteinExistence type="predicted"/>
<evidence type="ECO:0000256" key="1">
    <source>
        <dbReference type="SAM" id="MobiDB-lite"/>
    </source>
</evidence>
<feature type="region of interest" description="Disordered" evidence="1">
    <location>
        <begin position="39"/>
        <end position="90"/>
    </location>
</feature>
<name>A0AAP0R9P4_LIQFO</name>
<dbReference type="AlphaFoldDB" id="A0AAP0R9P4"/>
<dbReference type="Proteomes" id="UP001415857">
    <property type="component" value="Unassembled WGS sequence"/>
</dbReference>
<keyword evidence="3" id="KW-1185">Reference proteome</keyword>
<feature type="compositionally biased region" description="Acidic residues" evidence="1">
    <location>
        <begin position="48"/>
        <end position="59"/>
    </location>
</feature>
<evidence type="ECO:0000313" key="2">
    <source>
        <dbReference type="EMBL" id="KAK9273379.1"/>
    </source>
</evidence>
<evidence type="ECO:0000313" key="3">
    <source>
        <dbReference type="Proteomes" id="UP001415857"/>
    </source>
</evidence>
<comment type="caution">
    <text evidence="2">The sequence shown here is derived from an EMBL/GenBank/DDBJ whole genome shotgun (WGS) entry which is preliminary data.</text>
</comment>
<sequence>MGPGGIPKDHECEVIENDAPVPKHIPCTDLVLLEAFRSKKDEPAVTSAEEDSSDDESQLVEDFQNRDDFEPQTSPQDSIKNGTRGRSQRL</sequence>
<feature type="compositionally biased region" description="Polar residues" evidence="1">
    <location>
        <begin position="71"/>
        <end position="90"/>
    </location>
</feature>
<dbReference type="EMBL" id="JBBPBK010000012">
    <property type="protein sequence ID" value="KAK9273379.1"/>
    <property type="molecule type" value="Genomic_DNA"/>
</dbReference>
<protein>
    <submittedName>
        <fullName evidence="2">Uncharacterized protein</fullName>
    </submittedName>
</protein>
<organism evidence="2 3">
    <name type="scientific">Liquidambar formosana</name>
    <name type="common">Formosan gum</name>
    <dbReference type="NCBI Taxonomy" id="63359"/>
    <lineage>
        <taxon>Eukaryota</taxon>
        <taxon>Viridiplantae</taxon>
        <taxon>Streptophyta</taxon>
        <taxon>Embryophyta</taxon>
        <taxon>Tracheophyta</taxon>
        <taxon>Spermatophyta</taxon>
        <taxon>Magnoliopsida</taxon>
        <taxon>eudicotyledons</taxon>
        <taxon>Gunneridae</taxon>
        <taxon>Pentapetalae</taxon>
        <taxon>Saxifragales</taxon>
        <taxon>Altingiaceae</taxon>
        <taxon>Liquidambar</taxon>
    </lineage>
</organism>
<gene>
    <name evidence="2" type="ORF">L1049_018189</name>
</gene>
<reference evidence="2 3" key="1">
    <citation type="journal article" date="2024" name="Plant J.">
        <title>Genome sequences and population genomics reveal climatic adaptation and genomic divergence between two closely related sweetgum species.</title>
        <authorList>
            <person name="Xu W.Q."/>
            <person name="Ren C.Q."/>
            <person name="Zhang X.Y."/>
            <person name="Comes H.P."/>
            <person name="Liu X.H."/>
            <person name="Li Y.G."/>
            <person name="Kettle C.J."/>
            <person name="Jalonen R."/>
            <person name="Gaisberger H."/>
            <person name="Ma Y.Z."/>
            <person name="Qiu Y.X."/>
        </authorList>
    </citation>
    <scope>NUCLEOTIDE SEQUENCE [LARGE SCALE GENOMIC DNA]</scope>
    <source>
        <strain evidence="2">Hangzhou</strain>
    </source>
</reference>
<accession>A0AAP0R9P4</accession>